<proteinExistence type="predicted"/>
<dbReference type="Gene3D" id="3.40.50.150">
    <property type="entry name" value="Vaccinia Virus protein VP39"/>
    <property type="match status" value="1"/>
</dbReference>
<dbReference type="InterPro" id="IPR029063">
    <property type="entry name" value="SAM-dependent_MTases_sf"/>
</dbReference>
<sequence>MKTFLKTKDFSVTGKAFDLVFDETLQMLLTRPKPDNLEPYYQSQNYISHTDSNDSFSDKIYQIVKSFNLWIKIQVIKKYVKGDKSLLDVGAGTGDFLVAAKNTGWSVEGIEPNLDARMRSREKGVELHPVMDDLPEKDFQIITLWHVLEHLPDLEKQILKFHSILKVNGTLIVAVPNYRSYDAEHYKEYWAAYDVPRHLWHFSRASMDIIFEKYGFKVIKTKPMFFDAFYVSLLSEKYKTKKSNFINAFLIGLFSNLKGLVTKEHSSIIYILKMK</sequence>
<dbReference type="AlphaFoldDB" id="A0A0F9KZS7"/>
<dbReference type="SUPFAM" id="SSF53335">
    <property type="entry name" value="S-adenosyl-L-methionine-dependent methyltransferases"/>
    <property type="match status" value="1"/>
</dbReference>
<evidence type="ECO:0000313" key="1">
    <source>
        <dbReference type="EMBL" id="KKM87188.1"/>
    </source>
</evidence>
<evidence type="ECO:0008006" key="2">
    <source>
        <dbReference type="Google" id="ProtNLM"/>
    </source>
</evidence>
<reference evidence="1" key="1">
    <citation type="journal article" date="2015" name="Nature">
        <title>Complex archaea that bridge the gap between prokaryotes and eukaryotes.</title>
        <authorList>
            <person name="Spang A."/>
            <person name="Saw J.H."/>
            <person name="Jorgensen S.L."/>
            <person name="Zaremba-Niedzwiedzka K."/>
            <person name="Martijn J."/>
            <person name="Lind A.E."/>
            <person name="van Eijk R."/>
            <person name="Schleper C."/>
            <person name="Guy L."/>
            <person name="Ettema T.J."/>
        </authorList>
    </citation>
    <scope>NUCLEOTIDE SEQUENCE</scope>
</reference>
<dbReference type="PANTHER" id="PTHR43861">
    <property type="entry name" value="TRANS-ACONITATE 2-METHYLTRANSFERASE-RELATED"/>
    <property type="match status" value="1"/>
</dbReference>
<dbReference type="EMBL" id="LAZR01007140">
    <property type="protein sequence ID" value="KKM87188.1"/>
    <property type="molecule type" value="Genomic_DNA"/>
</dbReference>
<gene>
    <name evidence="1" type="ORF">LCGC14_1271470</name>
</gene>
<protein>
    <recommendedName>
        <fullName evidence="2">Methyltransferase type 12 domain-containing protein</fullName>
    </recommendedName>
</protein>
<comment type="caution">
    <text evidence="1">The sequence shown here is derived from an EMBL/GenBank/DDBJ whole genome shotgun (WGS) entry which is preliminary data.</text>
</comment>
<name>A0A0F9KZS7_9ZZZZ</name>
<dbReference type="Pfam" id="PF13489">
    <property type="entry name" value="Methyltransf_23"/>
    <property type="match status" value="1"/>
</dbReference>
<accession>A0A0F9KZS7</accession>
<dbReference type="CDD" id="cd02440">
    <property type="entry name" value="AdoMet_MTases"/>
    <property type="match status" value="1"/>
</dbReference>
<organism evidence="1">
    <name type="scientific">marine sediment metagenome</name>
    <dbReference type="NCBI Taxonomy" id="412755"/>
    <lineage>
        <taxon>unclassified sequences</taxon>
        <taxon>metagenomes</taxon>
        <taxon>ecological metagenomes</taxon>
    </lineage>
</organism>